<evidence type="ECO:0000256" key="1">
    <source>
        <dbReference type="SAM" id="MobiDB-lite"/>
    </source>
</evidence>
<evidence type="ECO:0000313" key="2">
    <source>
        <dbReference type="EMBL" id="CAH2310755.1"/>
    </source>
</evidence>
<feature type="region of interest" description="Disordered" evidence="1">
    <location>
        <begin position="1"/>
        <end position="60"/>
    </location>
</feature>
<organism evidence="2 3">
    <name type="scientific">Pelobates cultripes</name>
    <name type="common">Western spadefoot toad</name>
    <dbReference type="NCBI Taxonomy" id="61616"/>
    <lineage>
        <taxon>Eukaryota</taxon>
        <taxon>Metazoa</taxon>
        <taxon>Chordata</taxon>
        <taxon>Craniata</taxon>
        <taxon>Vertebrata</taxon>
        <taxon>Euteleostomi</taxon>
        <taxon>Amphibia</taxon>
        <taxon>Batrachia</taxon>
        <taxon>Anura</taxon>
        <taxon>Pelobatoidea</taxon>
        <taxon>Pelobatidae</taxon>
        <taxon>Pelobates</taxon>
    </lineage>
</organism>
<gene>
    <name evidence="2" type="ORF">PECUL_23A031852</name>
</gene>
<feature type="compositionally biased region" description="Polar residues" evidence="1">
    <location>
        <begin position="46"/>
        <end position="60"/>
    </location>
</feature>
<dbReference type="Proteomes" id="UP001295444">
    <property type="component" value="Chromosome 08"/>
</dbReference>
<keyword evidence="3" id="KW-1185">Reference proteome</keyword>
<protein>
    <submittedName>
        <fullName evidence="2">Uncharacterized protein</fullName>
    </submittedName>
</protein>
<proteinExistence type="predicted"/>
<dbReference type="EMBL" id="OW240919">
    <property type="protein sequence ID" value="CAH2310755.1"/>
    <property type="molecule type" value="Genomic_DNA"/>
</dbReference>
<reference evidence="2" key="1">
    <citation type="submission" date="2022-03" db="EMBL/GenBank/DDBJ databases">
        <authorList>
            <person name="Alioto T."/>
            <person name="Alioto T."/>
            <person name="Gomez Garrido J."/>
        </authorList>
    </citation>
    <scope>NUCLEOTIDE SEQUENCE</scope>
</reference>
<dbReference type="AlphaFoldDB" id="A0AAD1WJD2"/>
<evidence type="ECO:0000313" key="3">
    <source>
        <dbReference type="Proteomes" id="UP001295444"/>
    </source>
</evidence>
<sequence>MDGAQTQPRKRATSQAKSTRLWKRTSSMSDLNIKEESNKSIMDASDYQSEPDSNSAGGEATTFTYSTFPATVSGAQDEDDQDLDQDTIHGWIQRIICLVGNVNTALASERLKSILLEIEPKLVNLTLNEPGAQAKWLLFGDSFVKEFWSFIQMFFGFG</sequence>
<feature type="compositionally biased region" description="Polar residues" evidence="1">
    <location>
        <begin position="1"/>
        <end position="30"/>
    </location>
</feature>
<name>A0AAD1WJD2_PELCU</name>
<accession>A0AAD1WJD2</accession>